<protein>
    <submittedName>
        <fullName evidence="1">Uncharacterized protein</fullName>
    </submittedName>
</protein>
<sequence>MFTMDVLYSTEHTLSRLCDNFRFFLCSIKINRISVIGLPIFFLYLFSVSLNANNSNPPINDLPSPEIVHHEEHLSFLNHNKTPNLITDIELPELSVSHTYCCSGSQVTLSINGNLNGNMFWYIYKDSCGSNLVGITSGNSYLLTVYSTTTYYVSAGQSTSSNCANITVNVNSSQTQPTTACYETATFDDASCSWVVTGDQPDEPTTACYETATFDDASCSWVVTGTQPTCPATACYETATFDDATCSWIITGTQPDEPTTACYETATFDDASCSWVVTGTQPDEPTTACYETATFDDASCSWVVTGTQPDEPTTACYETA</sequence>
<proteinExistence type="predicted"/>
<feature type="non-terminal residue" evidence="1">
    <location>
        <position position="320"/>
    </location>
</feature>
<dbReference type="AlphaFoldDB" id="A0A1H4AHL3"/>
<dbReference type="STRING" id="283786.SAMN04487990_1111"/>
<gene>
    <name evidence="1" type="ORF">SAMN04487990_1111</name>
</gene>
<dbReference type="EMBL" id="FNQK01000011">
    <property type="protein sequence ID" value="SEA35489.1"/>
    <property type="molecule type" value="Genomic_DNA"/>
</dbReference>
<organism evidence="1 2">
    <name type="scientific">Bizionia paragorgiae</name>
    <dbReference type="NCBI Taxonomy" id="283786"/>
    <lineage>
        <taxon>Bacteria</taxon>
        <taxon>Pseudomonadati</taxon>
        <taxon>Bacteroidota</taxon>
        <taxon>Flavobacteriia</taxon>
        <taxon>Flavobacteriales</taxon>
        <taxon>Flavobacteriaceae</taxon>
        <taxon>Bizionia</taxon>
    </lineage>
</organism>
<reference evidence="1 2" key="1">
    <citation type="submission" date="2016-10" db="EMBL/GenBank/DDBJ databases">
        <authorList>
            <person name="de Groot N.N."/>
        </authorList>
    </citation>
    <scope>NUCLEOTIDE SEQUENCE [LARGE SCALE GENOMIC DNA]</scope>
    <source>
        <strain evidence="1 2">DSM 23842</strain>
    </source>
</reference>
<keyword evidence="2" id="KW-1185">Reference proteome</keyword>
<evidence type="ECO:0000313" key="1">
    <source>
        <dbReference type="EMBL" id="SEA35489.1"/>
    </source>
</evidence>
<name>A0A1H4AHL3_BIZPA</name>
<evidence type="ECO:0000313" key="2">
    <source>
        <dbReference type="Proteomes" id="UP000198846"/>
    </source>
</evidence>
<dbReference type="Proteomes" id="UP000198846">
    <property type="component" value="Unassembled WGS sequence"/>
</dbReference>
<accession>A0A1H4AHL3</accession>